<evidence type="ECO:0000256" key="12">
    <source>
        <dbReference type="ARBA" id="ARBA00029757"/>
    </source>
</evidence>
<dbReference type="InterPro" id="IPR003758">
    <property type="entry name" value="LpxK"/>
</dbReference>
<keyword evidence="10 13" id="KW-0067">ATP-binding</keyword>
<evidence type="ECO:0000256" key="8">
    <source>
        <dbReference type="ARBA" id="ARBA00022741"/>
    </source>
</evidence>
<keyword evidence="5 13" id="KW-0444">Lipid biosynthesis</keyword>
<dbReference type="EMBL" id="DSOL01000261">
    <property type="protein sequence ID" value="HEN28781.1"/>
    <property type="molecule type" value="Genomic_DNA"/>
</dbReference>
<dbReference type="NCBIfam" id="TIGR00682">
    <property type="entry name" value="lpxK"/>
    <property type="match status" value="1"/>
</dbReference>
<dbReference type="UniPathway" id="UPA00359">
    <property type="reaction ID" value="UER00482"/>
</dbReference>
<dbReference type="GO" id="GO:0009244">
    <property type="term" value="P:lipopolysaccharide core region biosynthetic process"/>
    <property type="evidence" value="ECO:0007669"/>
    <property type="project" value="TreeGrafter"/>
</dbReference>
<dbReference type="GO" id="GO:0009029">
    <property type="term" value="F:lipid-A 4'-kinase activity"/>
    <property type="evidence" value="ECO:0007669"/>
    <property type="project" value="UniProtKB-UniRule"/>
</dbReference>
<comment type="pathway">
    <text evidence="2 13">Glycolipid biosynthesis; lipid IV(A) biosynthesis; lipid IV(A) from (3R)-3-hydroxytetradecanoyl-[acyl-carrier-protein] and UDP-N-acetyl-alpha-D-glucosamine: step 6/6.</text>
</comment>
<evidence type="ECO:0000256" key="7">
    <source>
        <dbReference type="ARBA" id="ARBA00022679"/>
    </source>
</evidence>
<reference evidence="14" key="1">
    <citation type="journal article" date="2020" name="mSystems">
        <title>Genome- and Community-Level Interaction Insights into Carbon Utilization and Element Cycling Functions of Hydrothermarchaeota in Hydrothermal Sediment.</title>
        <authorList>
            <person name="Zhou Z."/>
            <person name="Liu Y."/>
            <person name="Xu W."/>
            <person name="Pan J."/>
            <person name="Luo Z.H."/>
            <person name="Li M."/>
        </authorList>
    </citation>
    <scope>NUCLEOTIDE SEQUENCE [LARGE SCALE GENOMIC DNA]</scope>
    <source>
        <strain evidence="14">SpSt-34</strain>
    </source>
</reference>
<dbReference type="GO" id="GO:0009245">
    <property type="term" value="P:lipid A biosynthetic process"/>
    <property type="evidence" value="ECO:0007669"/>
    <property type="project" value="UniProtKB-UniRule"/>
</dbReference>
<comment type="function">
    <text evidence="1 13">Transfers the gamma-phosphate of ATP to the 4'-position of a tetraacyldisaccharide 1-phosphate intermediate (termed DS-1-P) to form tetraacyldisaccharide 1,4'-bis-phosphate (lipid IVA).</text>
</comment>
<feature type="binding site" evidence="13">
    <location>
        <begin position="41"/>
        <end position="48"/>
    </location>
    <ligand>
        <name>ATP</name>
        <dbReference type="ChEBI" id="CHEBI:30616"/>
    </ligand>
</feature>
<evidence type="ECO:0000313" key="14">
    <source>
        <dbReference type="EMBL" id="HEN28781.1"/>
    </source>
</evidence>
<name>A0A7C2K566_UNCW3</name>
<dbReference type="SUPFAM" id="SSF52540">
    <property type="entry name" value="P-loop containing nucleoside triphosphate hydrolases"/>
    <property type="match status" value="1"/>
</dbReference>
<dbReference type="GO" id="GO:0005524">
    <property type="term" value="F:ATP binding"/>
    <property type="evidence" value="ECO:0007669"/>
    <property type="project" value="UniProtKB-UniRule"/>
</dbReference>
<gene>
    <name evidence="13 14" type="primary">lpxK</name>
    <name evidence="14" type="ORF">ENQ77_09110</name>
</gene>
<organism evidence="14">
    <name type="scientific">candidate division WOR-3 bacterium</name>
    <dbReference type="NCBI Taxonomy" id="2052148"/>
    <lineage>
        <taxon>Bacteria</taxon>
        <taxon>Bacteria division WOR-3</taxon>
    </lineage>
</organism>
<comment type="similarity">
    <text evidence="13">Belongs to the LpxK family.</text>
</comment>
<dbReference type="GO" id="GO:0005886">
    <property type="term" value="C:plasma membrane"/>
    <property type="evidence" value="ECO:0007669"/>
    <property type="project" value="TreeGrafter"/>
</dbReference>
<evidence type="ECO:0000256" key="11">
    <source>
        <dbReference type="ARBA" id="ARBA00023098"/>
    </source>
</evidence>
<dbReference type="PANTHER" id="PTHR42724:SF1">
    <property type="entry name" value="TETRAACYLDISACCHARIDE 4'-KINASE, MITOCHONDRIAL-RELATED"/>
    <property type="match status" value="1"/>
</dbReference>
<keyword evidence="6 13" id="KW-0441">Lipid A biosynthesis</keyword>
<keyword evidence="9 13" id="KW-0418">Kinase</keyword>
<comment type="catalytic activity">
    <reaction evidence="13">
        <text>a lipid A disaccharide + ATP = a lipid IVA + ADP + H(+)</text>
        <dbReference type="Rhea" id="RHEA:67840"/>
        <dbReference type="ChEBI" id="CHEBI:15378"/>
        <dbReference type="ChEBI" id="CHEBI:30616"/>
        <dbReference type="ChEBI" id="CHEBI:176343"/>
        <dbReference type="ChEBI" id="CHEBI:176425"/>
        <dbReference type="ChEBI" id="CHEBI:456216"/>
        <dbReference type="EC" id="2.7.1.130"/>
    </reaction>
</comment>
<accession>A0A7C2K566</accession>
<evidence type="ECO:0000256" key="4">
    <source>
        <dbReference type="ARBA" id="ARBA00016436"/>
    </source>
</evidence>
<dbReference type="Pfam" id="PF02606">
    <property type="entry name" value="LpxK"/>
    <property type="match status" value="1"/>
</dbReference>
<dbReference type="HAMAP" id="MF_00409">
    <property type="entry name" value="LpxK"/>
    <property type="match status" value="1"/>
</dbReference>
<comment type="caution">
    <text evidence="14">The sequence shown here is derived from an EMBL/GenBank/DDBJ whole genome shotgun (WGS) entry which is preliminary data.</text>
</comment>
<evidence type="ECO:0000256" key="9">
    <source>
        <dbReference type="ARBA" id="ARBA00022777"/>
    </source>
</evidence>
<keyword evidence="11 13" id="KW-0443">Lipid metabolism</keyword>
<keyword evidence="8 13" id="KW-0547">Nucleotide-binding</keyword>
<evidence type="ECO:0000256" key="5">
    <source>
        <dbReference type="ARBA" id="ARBA00022516"/>
    </source>
</evidence>
<evidence type="ECO:0000256" key="2">
    <source>
        <dbReference type="ARBA" id="ARBA00004870"/>
    </source>
</evidence>
<dbReference type="EC" id="2.7.1.130" evidence="3 13"/>
<sequence length="319" mass="36726">MIKILLSKLYNLGLNLWYLYDEVLRTKDVLPAHVISVGNLTTGGTGKTPLTIFIAQKLSIERKVAILTRGYKRKGKGIYILKEDTPLMKWEEVGDEPYLMWKKLRGNVPILVGKNRYETGQIAIRQLNSEVLILDDGFQYFPLKRDIDIVCINQNTLIHGDYLLPRGNLRENFSALKRAHILVLNIKGDTLEHHALELLESYKKPIFVMKYEPVKFYNFEGQQMSLNSLKGFDVAVLSGIADPKSFIDLLTKLGITPKEIITIRDHNIYPLPKLRALLKKFDYVVTTEKDLIKYPPFKNLLALEIQVKIENEDKFLKLL</sequence>
<dbReference type="InterPro" id="IPR027417">
    <property type="entry name" value="P-loop_NTPase"/>
</dbReference>
<evidence type="ECO:0000256" key="3">
    <source>
        <dbReference type="ARBA" id="ARBA00012071"/>
    </source>
</evidence>
<dbReference type="PANTHER" id="PTHR42724">
    <property type="entry name" value="TETRAACYLDISACCHARIDE 4'-KINASE"/>
    <property type="match status" value="1"/>
</dbReference>
<evidence type="ECO:0000256" key="10">
    <source>
        <dbReference type="ARBA" id="ARBA00022840"/>
    </source>
</evidence>
<evidence type="ECO:0000256" key="6">
    <source>
        <dbReference type="ARBA" id="ARBA00022556"/>
    </source>
</evidence>
<proteinExistence type="inferred from homology"/>
<evidence type="ECO:0000256" key="1">
    <source>
        <dbReference type="ARBA" id="ARBA00002274"/>
    </source>
</evidence>
<keyword evidence="7 13" id="KW-0808">Transferase</keyword>
<dbReference type="AlphaFoldDB" id="A0A7C2K566"/>
<evidence type="ECO:0000256" key="13">
    <source>
        <dbReference type="HAMAP-Rule" id="MF_00409"/>
    </source>
</evidence>
<protein>
    <recommendedName>
        <fullName evidence="4 13">Tetraacyldisaccharide 4'-kinase</fullName>
        <ecNumber evidence="3 13">2.7.1.130</ecNumber>
    </recommendedName>
    <alternativeName>
        <fullName evidence="12 13">Lipid A 4'-kinase</fullName>
    </alternativeName>
</protein>